<proteinExistence type="predicted"/>
<feature type="transmembrane region" description="Helical" evidence="1">
    <location>
        <begin position="21"/>
        <end position="40"/>
    </location>
</feature>
<sequence>MYCCFYLMQKVSSKSTATKKVLWRSVKLFLFGVILQGGYFHGRGDLSYGVDIERIRLMGVLQRISIGYLLSSLLEIWLVSNIPAESPMKFVRRYWWQGLVAFVLGILYMGLLYGLYVPDWEFGVDRLNSSSVVPQYTSCAETVHCSVQGSLKPPCNAVGFIDRLILGENHLYQHPVYRRTKECSINSPDYGPLPQNAPEWCLAPFDPEGILSSLMA</sequence>
<evidence type="ECO:0000256" key="1">
    <source>
        <dbReference type="SAM" id="Phobius"/>
    </source>
</evidence>
<keyword evidence="3" id="KW-1185">Reference proteome</keyword>
<dbReference type="Proteomes" id="UP001152523">
    <property type="component" value="Unassembled WGS sequence"/>
</dbReference>
<organism evidence="2 3">
    <name type="scientific">Cuscuta epithymum</name>
    <dbReference type="NCBI Taxonomy" id="186058"/>
    <lineage>
        <taxon>Eukaryota</taxon>
        <taxon>Viridiplantae</taxon>
        <taxon>Streptophyta</taxon>
        <taxon>Embryophyta</taxon>
        <taxon>Tracheophyta</taxon>
        <taxon>Spermatophyta</taxon>
        <taxon>Magnoliopsida</taxon>
        <taxon>eudicotyledons</taxon>
        <taxon>Gunneridae</taxon>
        <taxon>Pentapetalae</taxon>
        <taxon>asterids</taxon>
        <taxon>lamiids</taxon>
        <taxon>Solanales</taxon>
        <taxon>Convolvulaceae</taxon>
        <taxon>Cuscuteae</taxon>
        <taxon>Cuscuta</taxon>
        <taxon>Cuscuta subgen. Cuscuta</taxon>
    </lineage>
</organism>
<dbReference type="EMBL" id="CAMAPF010000052">
    <property type="protein sequence ID" value="CAH9085636.1"/>
    <property type="molecule type" value="Genomic_DNA"/>
</dbReference>
<dbReference type="AlphaFoldDB" id="A0AAV0CYW4"/>
<dbReference type="PANTHER" id="PTHR31061">
    <property type="entry name" value="LD22376P"/>
    <property type="match status" value="1"/>
</dbReference>
<dbReference type="PANTHER" id="PTHR31061:SF23">
    <property type="entry name" value="OS05G0155700 PROTEIN"/>
    <property type="match status" value="1"/>
</dbReference>
<evidence type="ECO:0000313" key="2">
    <source>
        <dbReference type="EMBL" id="CAH9085636.1"/>
    </source>
</evidence>
<accession>A0AAV0CYW4</accession>
<keyword evidence="1" id="KW-1133">Transmembrane helix</keyword>
<protein>
    <submittedName>
        <fullName evidence="2">Uncharacterized protein</fullName>
    </submittedName>
</protein>
<keyword evidence="1" id="KW-0812">Transmembrane</keyword>
<keyword evidence="1" id="KW-0472">Membrane</keyword>
<comment type="caution">
    <text evidence="2">The sequence shown here is derived from an EMBL/GenBank/DDBJ whole genome shotgun (WGS) entry which is preliminary data.</text>
</comment>
<feature type="transmembrane region" description="Helical" evidence="1">
    <location>
        <begin position="94"/>
        <end position="116"/>
    </location>
</feature>
<name>A0AAV0CYW4_9ASTE</name>
<reference evidence="2" key="1">
    <citation type="submission" date="2022-07" db="EMBL/GenBank/DDBJ databases">
        <authorList>
            <person name="Macas J."/>
            <person name="Novak P."/>
            <person name="Neumann P."/>
        </authorList>
    </citation>
    <scope>NUCLEOTIDE SEQUENCE</scope>
</reference>
<feature type="non-terminal residue" evidence="2">
    <location>
        <position position="216"/>
    </location>
</feature>
<evidence type="ECO:0000313" key="3">
    <source>
        <dbReference type="Proteomes" id="UP001152523"/>
    </source>
</evidence>
<gene>
    <name evidence="2" type="ORF">CEPIT_LOCUS9434</name>
</gene>
<feature type="transmembrane region" description="Helical" evidence="1">
    <location>
        <begin position="60"/>
        <end position="82"/>
    </location>
</feature>